<evidence type="ECO:0000313" key="2">
    <source>
        <dbReference type="Proteomes" id="UP000293433"/>
    </source>
</evidence>
<accession>A0A4Q7LSX2</accession>
<keyword evidence="2" id="KW-1185">Reference proteome</keyword>
<proteinExistence type="predicted"/>
<dbReference type="AlphaFoldDB" id="A0A4Q7LSX2"/>
<evidence type="ECO:0000313" key="1">
    <source>
        <dbReference type="EMBL" id="RZS57956.1"/>
    </source>
</evidence>
<dbReference type="EMBL" id="SGWV01000007">
    <property type="protein sequence ID" value="RZS57956.1"/>
    <property type="molecule type" value="Genomic_DNA"/>
</dbReference>
<sequence length="285" mass="30683">MSRYEQPWPDDLVGDLTQPQLWVIRQSPGHLSDNQPLFGALAVVLIDFSRLADDRATFALLDHAWAGASATRSAWSPDFLEGMRLRDGDACRLLGVVLHAPAQTSATAVQEAVRAVHAAQPGLSLLVSDEPIATLPPGMTGVVRSAFGHSAVDALALVRMLVSLASPNEWACLDVEDVLEVCVPVDTSSQMPLRLMTGAWLADAGQLMLPGRFDAEVLSRAEAVWLHVDALCLKGDVLRQILQALRAHCDADMTLVFNAPFRHALASAWGGRATSLVLLVREAES</sequence>
<comment type="caution">
    <text evidence="1">The sequence shown here is derived from an EMBL/GenBank/DDBJ whole genome shotgun (WGS) entry which is preliminary data.</text>
</comment>
<dbReference type="Proteomes" id="UP000293433">
    <property type="component" value="Unassembled WGS sequence"/>
</dbReference>
<gene>
    <name evidence="1" type="ORF">EV685_0230</name>
</gene>
<organism evidence="1 2">
    <name type="scientific">Sphaerotilus mobilis</name>
    <dbReference type="NCBI Taxonomy" id="47994"/>
    <lineage>
        <taxon>Bacteria</taxon>
        <taxon>Pseudomonadati</taxon>
        <taxon>Pseudomonadota</taxon>
        <taxon>Betaproteobacteria</taxon>
        <taxon>Burkholderiales</taxon>
        <taxon>Sphaerotilaceae</taxon>
        <taxon>Sphaerotilus</taxon>
    </lineage>
</organism>
<reference evidence="1 2" key="1">
    <citation type="submission" date="2019-02" db="EMBL/GenBank/DDBJ databases">
        <title>Genomic Encyclopedia of Type Strains, Phase IV (KMG-IV): sequencing the most valuable type-strain genomes for metagenomic binning, comparative biology and taxonomic classification.</title>
        <authorList>
            <person name="Goeker M."/>
        </authorList>
    </citation>
    <scope>NUCLEOTIDE SEQUENCE [LARGE SCALE GENOMIC DNA]</scope>
    <source>
        <strain evidence="1 2">DSM 10617</strain>
    </source>
</reference>
<protein>
    <submittedName>
        <fullName evidence="1">Uncharacterized protein</fullName>
    </submittedName>
</protein>
<name>A0A4Q7LSX2_9BURK</name>